<dbReference type="AlphaFoldDB" id="A0AAI9X346"/>
<sequence>STSLRPMQLHTQIKRGFLVCILQQVAKRLGTIVSHLSSPTEYMGGVYSLPLSLCM</sequence>
<reference evidence="1" key="1">
    <citation type="submission" date="2015-06" db="EMBL/GenBank/DDBJ databases">
        <authorList>
            <person name="Nguyen H."/>
        </authorList>
    </citation>
    <scope>NUCLEOTIDE SEQUENCE</scope>
    <source>
        <strain evidence="1">DAOM 180753</strain>
    </source>
</reference>
<organism evidence="1 2">
    <name type="scientific">Penicillium thymicola</name>
    <dbReference type="NCBI Taxonomy" id="293382"/>
    <lineage>
        <taxon>Eukaryota</taxon>
        <taxon>Fungi</taxon>
        <taxon>Dikarya</taxon>
        <taxon>Ascomycota</taxon>
        <taxon>Pezizomycotina</taxon>
        <taxon>Eurotiomycetes</taxon>
        <taxon>Eurotiomycetidae</taxon>
        <taxon>Eurotiales</taxon>
        <taxon>Aspergillaceae</taxon>
        <taxon>Penicillium</taxon>
    </lineage>
</organism>
<name>A0AAI9X346_PENTH</name>
<keyword evidence="2" id="KW-1185">Reference proteome</keyword>
<dbReference type="Proteomes" id="UP001227192">
    <property type="component" value="Unassembled WGS sequence"/>
</dbReference>
<gene>
    <name evidence="1" type="ORF">VN97_g11193</name>
</gene>
<dbReference type="EMBL" id="LACB01000590">
    <property type="protein sequence ID" value="KAJ9482246.1"/>
    <property type="molecule type" value="Genomic_DNA"/>
</dbReference>
<reference evidence="1" key="2">
    <citation type="journal article" date="2016" name="Fungal Biol.">
        <title>Ochratoxin A production by Penicillium thymicola.</title>
        <authorList>
            <person name="Nguyen H.D.T."/>
            <person name="McMullin D.R."/>
            <person name="Ponomareva E."/>
            <person name="Riley R."/>
            <person name="Pomraning K.R."/>
            <person name="Baker S.E."/>
            <person name="Seifert K.A."/>
        </authorList>
    </citation>
    <scope>NUCLEOTIDE SEQUENCE</scope>
    <source>
        <strain evidence="1">DAOM 180753</strain>
    </source>
</reference>
<proteinExistence type="predicted"/>
<protein>
    <submittedName>
        <fullName evidence="1">Uncharacterized protein</fullName>
    </submittedName>
</protein>
<comment type="caution">
    <text evidence="1">The sequence shown here is derived from an EMBL/GenBank/DDBJ whole genome shotgun (WGS) entry which is preliminary data.</text>
</comment>
<evidence type="ECO:0000313" key="1">
    <source>
        <dbReference type="EMBL" id="KAJ9482246.1"/>
    </source>
</evidence>
<evidence type="ECO:0000313" key="2">
    <source>
        <dbReference type="Proteomes" id="UP001227192"/>
    </source>
</evidence>
<accession>A0AAI9X346</accession>
<feature type="non-terminal residue" evidence="1">
    <location>
        <position position="1"/>
    </location>
</feature>